<organism evidence="1 2">
    <name type="scientific">Ataeniobius toweri</name>
    <dbReference type="NCBI Taxonomy" id="208326"/>
    <lineage>
        <taxon>Eukaryota</taxon>
        <taxon>Metazoa</taxon>
        <taxon>Chordata</taxon>
        <taxon>Craniata</taxon>
        <taxon>Vertebrata</taxon>
        <taxon>Euteleostomi</taxon>
        <taxon>Actinopterygii</taxon>
        <taxon>Neopterygii</taxon>
        <taxon>Teleostei</taxon>
        <taxon>Neoteleostei</taxon>
        <taxon>Acanthomorphata</taxon>
        <taxon>Ovalentaria</taxon>
        <taxon>Atherinomorphae</taxon>
        <taxon>Cyprinodontiformes</taxon>
        <taxon>Goodeidae</taxon>
        <taxon>Ataeniobius</taxon>
    </lineage>
</organism>
<keyword evidence="2" id="KW-1185">Reference proteome</keyword>
<sequence length="137" mass="15815">MTVCLAKIRQRLVGKSQSSCQLFSYSNKTKLLLKRLFYFCSKNVLKKVLRQQSTLTVCKLILILMFHIGYTYNRAQLLEHSGKANVFQRGGSWKQIQTLPHCRCGQGTRLEKVVLAVKPCLFVFSIYTTYQSEERGK</sequence>
<evidence type="ECO:0000313" key="2">
    <source>
        <dbReference type="Proteomes" id="UP001345963"/>
    </source>
</evidence>
<name>A0ABU7CHQ5_9TELE</name>
<protein>
    <submittedName>
        <fullName evidence="1">Uncharacterized protein</fullName>
    </submittedName>
</protein>
<proteinExistence type="predicted"/>
<dbReference type="Proteomes" id="UP001345963">
    <property type="component" value="Unassembled WGS sequence"/>
</dbReference>
<gene>
    <name evidence="1" type="ORF">ATANTOWER_001913</name>
</gene>
<comment type="caution">
    <text evidence="1">The sequence shown here is derived from an EMBL/GenBank/DDBJ whole genome shotgun (WGS) entry which is preliminary data.</text>
</comment>
<accession>A0ABU7CHQ5</accession>
<dbReference type="EMBL" id="JAHUTI010089705">
    <property type="protein sequence ID" value="MED6261178.1"/>
    <property type="molecule type" value="Genomic_DNA"/>
</dbReference>
<evidence type="ECO:0000313" key="1">
    <source>
        <dbReference type="EMBL" id="MED6261178.1"/>
    </source>
</evidence>
<reference evidence="1 2" key="1">
    <citation type="submission" date="2021-07" db="EMBL/GenBank/DDBJ databases">
        <authorList>
            <person name="Palmer J.M."/>
        </authorList>
    </citation>
    <scope>NUCLEOTIDE SEQUENCE [LARGE SCALE GENOMIC DNA]</scope>
    <source>
        <strain evidence="1 2">AT_MEX2019</strain>
        <tissue evidence="1">Muscle</tissue>
    </source>
</reference>